<accession>A0AAD1ZS70</accession>
<keyword evidence="3" id="KW-1185">Reference proteome</keyword>
<sequence length="141" mass="15384">MPKPCSFIISEPKNSSLVCYHHSMVQSCANLGNVVGSQAIKDSRFYYFIRYSPVSKSKATKTQASISRTSQPPPPPLLSSASTYALLHYEAALCRDFDQKVNAANKLASTRGFFSLTPPIRCPSACNICQLCSTAPPPQLH</sequence>
<reference evidence="2" key="1">
    <citation type="submission" date="2023-05" db="EMBL/GenBank/DDBJ databases">
        <authorList>
            <person name="Huff M."/>
        </authorList>
    </citation>
    <scope>NUCLEOTIDE SEQUENCE</scope>
</reference>
<protein>
    <submittedName>
        <fullName evidence="2">Uncharacterized protein</fullName>
    </submittedName>
</protein>
<dbReference type="PROSITE" id="PS51257">
    <property type="entry name" value="PROKAR_LIPOPROTEIN"/>
    <property type="match status" value="1"/>
</dbReference>
<organism evidence="2 3">
    <name type="scientific">Fraxinus pennsylvanica</name>
    <dbReference type="NCBI Taxonomy" id="56036"/>
    <lineage>
        <taxon>Eukaryota</taxon>
        <taxon>Viridiplantae</taxon>
        <taxon>Streptophyta</taxon>
        <taxon>Embryophyta</taxon>
        <taxon>Tracheophyta</taxon>
        <taxon>Spermatophyta</taxon>
        <taxon>Magnoliopsida</taxon>
        <taxon>eudicotyledons</taxon>
        <taxon>Gunneridae</taxon>
        <taxon>Pentapetalae</taxon>
        <taxon>asterids</taxon>
        <taxon>lamiids</taxon>
        <taxon>Lamiales</taxon>
        <taxon>Oleaceae</taxon>
        <taxon>Oleeae</taxon>
        <taxon>Fraxinus</taxon>
    </lineage>
</organism>
<evidence type="ECO:0000313" key="3">
    <source>
        <dbReference type="Proteomes" id="UP000834106"/>
    </source>
</evidence>
<evidence type="ECO:0000313" key="2">
    <source>
        <dbReference type="EMBL" id="CAI9774854.1"/>
    </source>
</evidence>
<name>A0AAD1ZS70_9LAMI</name>
<gene>
    <name evidence="2" type="ORF">FPE_LOCUS22284</name>
</gene>
<feature type="compositionally biased region" description="Polar residues" evidence="1">
    <location>
        <begin position="55"/>
        <end position="66"/>
    </location>
</feature>
<evidence type="ECO:0000256" key="1">
    <source>
        <dbReference type="SAM" id="MobiDB-lite"/>
    </source>
</evidence>
<feature type="region of interest" description="Disordered" evidence="1">
    <location>
        <begin position="55"/>
        <end position="76"/>
    </location>
</feature>
<proteinExistence type="predicted"/>
<dbReference type="AlphaFoldDB" id="A0AAD1ZS70"/>
<dbReference type="EMBL" id="OU503048">
    <property type="protein sequence ID" value="CAI9774854.1"/>
    <property type="molecule type" value="Genomic_DNA"/>
</dbReference>
<dbReference type="Proteomes" id="UP000834106">
    <property type="component" value="Chromosome 13"/>
</dbReference>